<reference evidence="1" key="1">
    <citation type="submission" date="2019-10" db="EMBL/GenBank/DDBJ databases">
        <authorList>
            <consortium name="DOE Joint Genome Institute"/>
            <person name="Kuo A."/>
            <person name="Miyauchi S."/>
            <person name="Kiss E."/>
            <person name="Drula E."/>
            <person name="Kohler A."/>
            <person name="Sanchez-Garcia M."/>
            <person name="Andreopoulos B."/>
            <person name="Barry K.W."/>
            <person name="Bonito G."/>
            <person name="Buee M."/>
            <person name="Carver A."/>
            <person name="Chen C."/>
            <person name="Cichocki N."/>
            <person name="Clum A."/>
            <person name="Culley D."/>
            <person name="Crous P.W."/>
            <person name="Fauchery L."/>
            <person name="Girlanda M."/>
            <person name="Hayes R."/>
            <person name="Keri Z."/>
            <person name="Labutti K."/>
            <person name="Lipzen A."/>
            <person name="Lombard V."/>
            <person name="Magnuson J."/>
            <person name="Maillard F."/>
            <person name="Morin E."/>
            <person name="Murat C."/>
            <person name="Nolan M."/>
            <person name="Ohm R."/>
            <person name="Pangilinan J."/>
            <person name="Pereira M."/>
            <person name="Perotto S."/>
            <person name="Peter M."/>
            <person name="Riley R."/>
            <person name="Sitrit Y."/>
            <person name="Stielow B."/>
            <person name="Szollosi G."/>
            <person name="Zifcakova L."/>
            <person name="Stursova M."/>
            <person name="Spatafora J.W."/>
            <person name="Tedersoo L."/>
            <person name="Vaario L.-M."/>
            <person name="Yamada A."/>
            <person name="Yan M."/>
            <person name="Wang P."/>
            <person name="Xu J."/>
            <person name="Bruns T."/>
            <person name="Baldrian P."/>
            <person name="Vilgalys R."/>
            <person name="Henrissat B."/>
            <person name="Grigoriev I.V."/>
            <person name="Hibbett D."/>
            <person name="Nagy L.G."/>
            <person name="Martin F.M."/>
        </authorList>
    </citation>
    <scope>NUCLEOTIDE SEQUENCE</scope>
    <source>
        <strain evidence="1">P2</strain>
    </source>
</reference>
<sequence length="138" mass="15616">MLRQKQKVHQELFKSVKEKQEREQDAYLPPGLINHGNTCFMNSVLQGLVASQELYDLAHFDSNGQPFQTETSGPIFAKRSPQLTNGHGFGGSTDREPVDSMPLGDTFVRFLLRAWAIRDDRKREIVTPKSIGRSRSQA</sequence>
<name>A0ACB6ZV96_THEGA</name>
<evidence type="ECO:0000313" key="1">
    <source>
        <dbReference type="EMBL" id="KAF9653750.1"/>
    </source>
</evidence>
<dbReference type="Proteomes" id="UP000886501">
    <property type="component" value="Unassembled WGS sequence"/>
</dbReference>
<comment type="caution">
    <text evidence="1">The sequence shown here is derived from an EMBL/GenBank/DDBJ whole genome shotgun (WGS) entry which is preliminary data.</text>
</comment>
<keyword evidence="2" id="KW-1185">Reference proteome</keyword>
<reference evidence="1" key="2">
    <citation type="journal article" date="2020" name="Nat. Commun.">
        <title>Large-scale genome sequencing of mycorrhizal fungi provides insights into the early evolution of symbiotic traits.</title>
        <authorList>
            <person name="Miyauchi S."/>
            <person name="Kiss E."/>
            <person name="Kuo A."/>
            <person name="Drula E."/>
            <person name="Kohler A."/>
            <person name="Sanchez-Garcia M."/>
            <person name="Morin E."/>
            <person name="Andreopoulos B."/>
            <person name="Barry K.W."/>
            <person name="Bonito G."/>
            <person name="Buee M."/>
            <person name="Carver A."/>
            <person name="Chen C."/>
            <person name="Cichocki N."/>
            <person name="Clum A."/>
            <person name="Culley D."/>
            <person name="Crous P.W."/>
            <person name="Fauchery L."/>
            <person name="Girlanda M."/>
            <person name="Hayes R.D."/>
            <person name="Keri Z."/>
            <person name="LaButti K."/>
            <person name="Lipzen A."/>
            <person name="Lombard V."/>
            <person name="Magnuson J."/>
            <person name="Maillard F."/>
            <person name="Murat C."/>
            <person name="Nolan M."/>
            <person name="Ohm R.A."/>
            <person name="Pangilinan J."/>
            <person name="Pereira M.F."/>
            <person name="Perotto S."/>
            <person name="Peter M."/>
            <person name="Pfister S."/>
            <person name="Riley R."/>
            <person name="Sitrit Y."/>
            <person name="Stielow J.B."/>
            <person name="Szollosi G."/>
            <person name="Zifcakova L."/>
            <person name="Stursova M."/>
            <person name="Spatafora J.W."/>
            <person name="Tedersoo L."/>
            <person name="Vaario L.M."/>
            <person name="Yamada A."/>
            <person name="Yan M."/>
            <person name="Wang P."/>
            <person name="Xu J."/>
            <person name="Bruns T."/>
            <person name="Baldrian P."/>
            <person name="Vilgalys R."/>
            <person name="Dunand C."/>
            <person name="Henrissat B."/>
            <person name="Grigoriev I.V."/>
            <person name="Hibbett D."/>
            <person name="Nagy L.G."/>
            <person name="Martin F.M."/>
        </authorList>
    </citation>
    <scope>NUCLEOTIDE SEQUENCE</scope>
    <source>
        <strain evidence="1">P2</strain>
    </source>
</reference>
<gene>
    <name evidence="1" type="ORF">BDM02DRAFT_1664442</name>
</gene>
<organism evidence="1 2">
    <name type="scientific">Thelephora ganbajun</name>
    <name type="common">Ganba fungus</name>
    <dbReference type="NCBI Taxonomy" id="370292"/>
    <lineage>
        <taxon>Eukaryota</taxon>
        <taxon>Fungi</taxon>
        <taxon>Dikarya</taxon>
        <taxon>Basidiomycota</taxon>
        <taxon>Agaricomycotina</taxon>
        <taxon>Agaricomycetes</taxon>
        <taxon>Thelephorales</taxon>
        <taxon>Thelephoraceae</taxon>
        <taxon>Thelephora</taxon>
    </lineage>
</organism>
<protein>
    <submittedName>
        <fullName evidence="1">Uncharacterized protein</fullName>
    </submittedName>
</protein>
<accession>A0ACB6ZV96</accession>
<evidence type="ECO:0000313" key="2">
    <source>
        <dbReference type="Proteomes" id="UP000886501"/>
    </source>
</evidence>
<proteinExistence type="predicted"/>
<dbReference type="EMBL" id="MU117963">
    <property type="protein sequence ID" value="KAF9653750.1"/>
    <property type="molecule type" value="Genomic_DNA"/>
</dbReference>